<organism evidence="1 2">
    <name type="scientific">Bacillus cereus</name>
    <dbReference type="NCBI Taxonomy" id="1396"/>
    <lineage>
        <taxon>Bacteria</taxon>
        <taxon>Bacillati</taxon>
        <taxon>Bacillota</taxon>
        <taxon>Bacilli</taxon>
        <taxon>Bacillales</taxon>
        <taxon>Bacillaceae</taxon>
        <taxon>Bacillus</taxon>
        <taxon>Bacillus cereus group</taxon>
    </lineage>
</organism>
<evidence type="ECO:0000313" key="2">
    <source>
        <dbReference type="Proteomes" id="UP000076501"/>
    </source>
</evidence>
<gene>
    <name evidence="1" type="ORF">B4082_1620</name>
</gene>
<evidence type="ECO:0000313" key="1">
    <source>
        <dbReference type="EMBL" id="KZD38543.1"/>
    </source>
</evidence>
<sequence>MIVISACLGGIACRYDGNNNLVSKIEELLQQEDTVLICPEVLGGLPTPRPSAEIIGGNGDDVLDGKAKVMTKDGKDVTEAFVNGAYKALEQIKNLHPEYIILKERSPSCGSSTIYTGEFNGNKQTGYGVTTALFKRHGFKVISEEDFENQKRN</sequence>
<dbReference type="PANTHER" id="PTHR30087:SF1">
    <property type="entry name" value="HYPOTHETICAL CYTOSOLIC PROTEIN"/>
    <property type="match status" value="1"/>
</dbReference>
<dbReference type="EMBL" id="LJKA01000021">
    <property type="protein sequence ID" value="KZD38543.1"/>
    <property type="molecule type" value="Genomic_DNA"/>
</dbReference>
<dbReference type="AlphaFoldDB" id="A0A161QMG2"/>
<dbReference type="Pfam" id="PF04463">
    <property type="entry name" value="2-thiour_desulf"/>
    <property type="match status" value="1"/>
</dbReference>
<dbReference type="RefSeq" id="WP_063222106.1">
    <property type="nucleotide sequence ID" value="NZ_LJKA01000021.1"/>
</dbReference>
<dbReference type="PANTHER" id="PTHR30087">
    <property type="entry name" value="INNER MEMBRANE PROTEIN"/>
    <property type="match status" value="1"/>
</dbReference>
<name>A0A161QMG2_BACCE</name>
<proteinExistence type="predicted"/>
<dbReference type="InterPro" id="IPR007553">
    <property type="entry name" value="2-thiour_desulf"/>
</dbReference>
<reference evidence="1 2" key="1">
    <citation type="submission" date="2015-09" db="EMBL/GenBank/DDBJ databases">
        <title>Bacillus cereus food isolates.</title>
        <authorList>
            <person name="Boekhorst J."/>
        </authorList>
    </citation>
    <scope>NUCLEOTIDE SEQUENCE [LARGE SCALE GENOMIC DNA]</scope>
    <source>
        <strain evidence="1 2">B4082</strain>
    </source>
</reference>
<comment type="caution">
    <text evidence="1">The sequence shown here is derived from an EMBL/GenBank/DDBJ whole genome shotgun (WGS) entry which is preliminary data.</text>
</comment>
<protein>
    <submittedName>
        <fullName evidence="1">Purine nucleoside phosphorylase</fullName>
    </submittedName>
</protein>
<accession>A0A161QMG2</accession>
<dbReference type="PATRIC" id="fig|1396.539.peg.4003"/>
<dbReference type="Proteomes" id="UP000076501">
    <property type="component" value="Unassembled WGS sequence"/>
</dbReference>